<dbReference type="Proteomes" id="UP000325576">
    <property type="component" value="Unassembled WGS sequence"/>
</dbReference>
<proteinExistence type="predicted"/>
<sequence length="239" mass="26077">MTVLDVRADSAVTAPVRDGVEVLEVMPAALVSGFPSEGAWSEVVDESGDVVAAGWFSIDADVSTPESGRVVLVSPQLAVPGPKLLSAWAGSVRPSEVRAAAVAPGCAPVWFGQYVSPVHEAQRVVAQLEAEREKCAVLERAQAESVRKHQEWIENLNDLAIEWADDNGLCEQFDRFMEENGLRGRERDQEVEVTVTATMTVTVRGVSQRDAEERIDSDDIREHISGHLSYLDFDYALAD</sequence>
<evidence type="ECO:0000313" key="2">
    <source>
        <dbReference type="Proteomes" id="UP000325576"/>
    </source>
</evidence>
<organism evidence="1 2">
    <name type="scientific">Rhodococcus erythropolis</name>
    <name type="common">Arthrobacter picolinophilus</name>
    <dbReference type="NCBI Taxonomy" id="1833"/>
    <lineage>
        <taxon>Bacteria</taxon>
        <taxon>Bacillati</taxon>
        <taxon>Actinomycetota</taxon>
        <taxon>Actinomycetes</taxon>
        <taxon>Mycobacteriales</taxon>
        <taxon>Nocardiaceae</taxon>
        <taxon>Rhodococcus</taxon>
        <taxon>Rhodococcus erythropolis group</taxon>
    </lineage>
</organism>
<dbReference type="EMBL" id="MRBO01000249">
    <property type="protein sequence ID" value="KAB2586009.1"/>
    <property type="molecule type" value="Genomic_DNA"/>
</dbReference>
<name>A0A0C2ZYE6_RHOER</name>
<comment type="caution">
    <text evidence="1">The sequence shown here is derived from an EMBL/GenBank/DDBJ whole genome shotgun (WGS) entry which is preliminary data.</text>
</comment>
<accession>A0A0C2ZYE6</accession>
<reference evidence="1 2" key="1">
    <citation type="journal article" date="2017" name="Poromechanics V (2013)">
        <title>Genomic Characterization of the Arsenic-Tolerant Actinobacterium, &lt;i&gt;Rhodococcus erythropolis&lt;/i&gt; S43.</title>
        <authorList>
            <person name="Retamal-Morales G."/>
            <person name="Mehnert M."/>
            <person name="Schwabe R."/>
            <person name="Tischler D."/>
            <person name="Schloemann M."/>
            <person name="Levican G.J."/>
        </authorList>
    </citation>
    <scope>NUCLEOTIDE SEQUENCE [LARGE SCALE GENOMIC DNA]</scope>
    <source>
        <strain evidence="1 2">S43</strain>
    </source>
</reference>
<gene>
    <name evidence="1" type="ORF">BS297_07045</name>
</gene>
<protein>
    <submittedName>
        <fullName evidence="1">Uncharacterized protein</fullName>
    </submittedName>
</protein>
<dbReference type="AlphaFoldDB" id="A0A0C2ZYE6"/>
<evidence type="ECO:0000313" key="1">
    <source>
        <dbReference type="EMBL" id="KAB2586009.1"/>
    </source>
</evidence>